<evidence type="ECO:0000256" key="5">
    <source>
        <dbReference type="ARBA" id="ARBA00021137"/>
    </source>
</evidence>
<evidence type="ECO:0000256" key="12">
    <source>
        <dbReference type="SAM" id="MobiDB-lite"/>
    </source>
</evidence>
<evidence type="ECO:0000256" key="3">
    <source>
        <dbReference type="ARBA" id="ARBA00009483"/>
    </source>
</evidence>
<dbReference type="Gene3D" id="3.30.70.330">
    <property type="match status" value="1"/>
</dbReference>
<dbReference type="AlphaFoldDB" id="A0A7R9MGT8"/>
<keyword evidence="6 11" id="KW-0694">RNA-binding</keyword>
<organism evidence="15">
    <name type="scientific">Oppiella nova</name>
    <dbReference type="NCBI Taxonomy" id="334625"/>
    <lineage>
        <taxon>Eukaryota</taxon>
        <taxon>Metazoa</taxon>
        <taxon>Ecdysozoa</taxon>
        <taxon>Arthropoda</taxon>
        <taxon>Chelicerata</taxon>
        <taxon>Arachnida</taxon>
        <taxon>Acari</taxon>
        <taxon>Acariformes</taxon>
        <taxon>Sarcoptiformes</taxon>
        <taxon>Oribatida</taxon>
        <taxon>Brachypylina</taxon>
        <taxon>Oppioidea</taxon>
        <taxon>Oppiidae</taxon>
        <taxon>Oppiella</taxon>
    </lineage>
</organism>
<dbReference type="GO" id="GO:0006457">
    <property type="term" value="P:protein folding"/>
    <property type="evidence" value="ECO:0007669"/>
    <property type="project" value="InterPro"/>
</dbReference>
<dbReference type="CDD" id="cd01926">
    <property type="entry name" value="cyclophilin_ABH_like"/>
    <property type="match status" value="1"/>
</dbReference>
<keyword evidence="16" id="KW-1185">Reference proteome</keyword>
<reference evidence="15" key="1">
    <citation type="submission" date="2020-11" db="EMBL/GenBank/DDBJ databases">
        <authorList>
            <person name="Tran Van P."/>
        </authorList>
    </citation>
    <scope>NUCLEOTIDE SEQUENCE</scope>
</reference>
<evidence type="ECO:0000256" key="11">
    <source>
        <dbReference type="PROSITE-ProRule" id="PRU00176"/>
    </source>
</evidence>
<feature type="compositionally biased region" description="Low complexity" evidence="12">
    <location>
        <begin position="122"/>
        <end position="132"/>
    </location>
</feature>
<dbReference type="CDD" id="cd12347">
    <property type="entry name" value="RRM_PPIE"/>
    <property type="match status" value="1"/>
</dbReference>
<dbReference type="PROSITE" id="PS00170">
    <property type="entry name" value="CSA_PPIASE_1"/>
    <property type="match status" value="1"/>
</dbReference>
<evidence type="ECO:0000256" key="10">
    <source>
        <dbReference type="ARBA" id="ARBA00049785"/>
    </source>
</evidence>
<dbReference type="InterPro" id="IPR012677">
    <property type="entry name" value="Nucleotide-bd_a/b_plait_sf"/>
</dbReference>
<dbReference type="Pfam" id="PF00076">
    <property type="entry name" value="RRM_1"/>
    <property type="match status" value="1"/>
</dbReference>
<dbReference type="PIRSF" id="PIRSF001475">
    <property type="entry name" value="PPI_cyclophilin_E"/>
    <property type="match status" value="1"/>
</dbReference>
<name>A0A7R9MGT8_9ACAR</name>
<dbReference type="EMBL" id="CAJPVJ010015776">
    <property type="protein sequence ID" value="CAG2175951.1"/>
    <property type="molecule type" value="Genomic_DNA"/>
</dbReference>
<comment type="similarity">
    <text evidence="3">Belongs to the cyclophilin-type PPIase family. PPIase E subfamily.</text>
</comment>
<dbReference type="GO" id="GO:0003723">
    <property type="term" value="F:RNA binding"/>
    <property type="evidence" value="ECO:0007669"/>
    <property type="project" value="UniProtKB-UniRule"/>
</dbReference>
<evidence type="ECO:0000256" key="6">
    <source>
        <dbReference type="ARBA" id="ARBA00022884"/>
    </source>
</evidence>
<protein>
    <recommendedName>
        <fullName evidence="5">Peptidyl-prolyl cis-trans isomerase E</fullName>
        <ecNumber evidence="4">5.2.1.8</ecNumber>
    </recommendedName>
    <alternativeName>
        <fullName evidence="10">Cyclophilin E</fullName>
    </alternativeName>
    <alternativeName>
        <fullName evidence="9">Rotamase E</fullName>
    </alternativeName>
</protein>
<dbReference type="Proteomes" id="UP000728032">
    <property type="component" value="Unassembled WGS sequence"/>
</dbReference>
<dbReference type="GO" id="GO:0016018">
    <property type="term" value="F:cyclosporin A binding"/>
    <property type="evidence" value="ECO:0007669"/>
    <property type="project" value="TreeGrafter"/>
</dbReference>
<evidence type="ECO:0000313" key="16">
    <source>
        <dbReference type="Proteomes" id="UP000728032"/>
    </source>
</evidence>
<dbReference type="Gene3D" id="2.40.100.10">
    <property type="entry name" value="Cyclophilin-like"/>
    <property type="match status" value="1"/>
</dbReference>
<gene>
    <name evidence="15" type="ORF">ONB1V03_LOCUS15385</name>
</gene>
<dbReference type="EC" id="5.2.1.8" evidence="4"/>
<dbReference type="PROSITE" id="PS50102">
    <property type="entry name" value="RRM"/>
    <property type="match status" value="1"/>
</dbReference>
<dbReference type="FunFam" id="2.40.100.10:FF:000013">
    <property type="entry name" value="Peptidyl-prolyl cis-trans isomerase"/>
    <property type="match status" value="1"/>
</dbReference>
<feature type="region of interest" description="Disordered" evidence="12">
    <location>
        <begin position="118"/>
        <end position="177"/>
    </location>
</feature>
<dbReference type="InterPro" id="IPR035979">
    <property type="entry name" value="RBD_domain_sf"/>
</dbReference>
<dbReference type="PROSITE" id="PS50072">
    <property type="entry name" value="CSA_PPIASE_2"/>
    <property type="match status" value="1"/>
</dbReference>
<dbReference type="PANTHER" id="PTHR11071">
    <property type="entry name" value="PEPTIDYL-PROLYL CIS-TRANS ISOMERASE"/>
    <property type="match status" value="1"/>
</dbReference>
<comment type="function">
    <text evidence="2">PPIases accelerate the folding of proteins. It catalyzes the cis-trans isomerization of proline imidic peptide bonds in oligopeptides.</text>
</comment>
<dbReference type="SUPFAM" id="SSF50891">
    <property type="entry name" value="Cyclophilin-like"/>
    <property type="match status" value="1"/>
</dbReference>
<evidence type="ECO:0000313" key="15">
    <source>
        <dbReference type="EMBL" id="CAD7658765.1"/>
    </source>
</evidence>
<dbReference type="GO" id="GO:0005739">
    <property type="term" value="C:mitochondrion"/>
    <property type="evidence" value="ECO:0007669"/>
    <property type="project" value="TreeGrafter"/>
</dbReference>
<dbReference type="PRINTS" id="PR00153">
    <property type="entry name" value="CSAPPISMRASE"/>
</dbReference>
<dbReference type="SMART" id="SM00360">
    <property type="entry name" value="RRM"/>
    <property type="match status" value="1"/>
</dbReference>
<evidence type="ECO:0000256" key="2">
    <source>
        <dbReference type="ARBA" id="ARBA00002388"/>
    </source>
</evidence>
<dbReference type="GO" id="GO:0003755">
    <property type="term" value="F:peptidyl-prolyl cis-trans isomerase activity"/>
    <property type="evidence" value="ECO:0007669"/>
    <property type="project" value="UniProtKB-KW"/>
</dbReference>
<dbReference type="InterPro" id="IPR020892">
    <property type="entry name" value="Cyclophilin-type_PPIase_CS"/>
</dbReference>
<evidence type="ECO:0000256" key="4">
    <source>
        <dbReference type="ARBA" id="ARBA00013194"/>
    </source>
</evidence>
<dbReference type="OrthoDB" id="193499at2759"/>
<dbReference type="EMBL" id="OC930601">
    <property type="protein sequence ID" value="CAD7658765.1"/>
    <property type="molecule type" value="Genomic_DNA"/>
</dbReference>
<dbReference type="InterPro" id="IPR000504">
    <property type="entry name" value="RRM_dom"/>
</dbReference>
<feature type="non-terminal residue" evidence="15">
    <location>
        <position position="1"/>
    </location>
</feature>
<evidence type="ECO:0000256" key="9">
    <source>
        <dbReference type="ARBA" id="ARBA00032204"/>
    </source>
</evidence>
<accession>A0A7R9MGT8</accession>
<evidence type="ECO:0000256" key="7">
    <source>
        <dbReference type="ARBA" id="ARBA00023110"/>
    </source>
</evidence>
<feature type="domain" description="PPIase cyclophilin-type" evidence="13">
    <location>
        <begin position="185"/>
        <end position="341"/>
    </location>
</feature>
<evidence type="ECO:0000259" key="14">
    <source>
        <dbReference type="PROSITE" id="PS50102"/>
    </source>
</evidence>
<dbReference type="PANTHER" id="PTHR11071:SF561">
    <property type="entry name" value="PEPTIDYL-PROLYL CIS-TRANS ISOMERASE D-RELATED"/>
    <property type="match status" value="1"/>
</dbReference>
<dbReference type="SUPFAM" id="SSF54928">
    <property type="entry name" value="RNA-binding domain, RBD"/>
    <property type="match status" value="1"/>
</dbReference>
<feature type="domain" description="RRM" evidence="14">
    <location>
        <begin position="17"/>
        <end position="95"/>
    </location>
</feature>
<proteinExistence type="inferred from homology"/>
<evidence type="ECO:0000259" key="13">
    <source>
        <dbReference type="PROSITE" id="PS50072"/>
    </source>
</evidence>
<evidence type="ECO:0000256" key="1">
    <source>
        <dbReference type="ARBA" id="ARBA00000971"/>
    </source>
</evidence>
<dbReference type="InterPro" id="IPR034168">
    <property type="entry name" value="PPIE_RRM"/>
</dbReference>
<dbReference type="Pfam" id="PF00160">
    <property type="entry name" value="Pro_isomerase"/>
    <property type="match status" value="1"/>
</dbReference>
<dbReference type="InterPro" id="IPR016304">
    <property type="entry name" value="PPIE"/>
</dbReference>
<dbReference type="InterPro" id="IPR029000">
    <property type="entry name" value="Cyclophilin-like_dom_sf"/>
</dbReference>
<comment type="catalytic activity">
    <reaction evidence="1">
        <text>[protein]-peptidylproline (omega=180) = [protein]-peptidylproline (omega=0)</text>
        <dbReference type="Rhea" id="RHEA:16237"/>
        <dbReference type="Rhea" id="RHEA-COMP:10747"/>
        <dbReference type="Rhea" id="RHEA-COMP:10748"/>
        <dbReference type="ChEBI" id="CHEBI:83833"/>
        <dbReference type="ChEBI" id="CHEBI:83834"/>
        <dbReference type="EC" id="5.2.1.8"/>
    </reaction>
</comment>
<keyword evidence="7" id="KW-0697">Rotamase</keyword>
<feature type="compositionally biased region" description="Acidic residues" evidence="12">
    <location>
        <begin position="162"/>
        <end position="172"/>
    </location>
</feature>
<keyword evidence="8" id="KW-0413">Isomerase</keyword>
<sequence>HPSGTTGHTMTTTTNKRVLYCGGLSEEVDEKIITSAFIPFGDIIDVNLPIDFATQKHRGFAFVEFESADDAMTAIDNMNDAEIFGKTIRVNVAKPIKLKEGSARAVWSEDAWLQKHAGQTLAADGGKAQAGDGESGEKPMDAEVGAESGAADGAGLKRDADEVTVDEEEDDSPEAKKLKANPHVFFDMRIDGQFVGRIRIMLRKDVVPLTCENFRCLCTHEKGFGFKNTVFHRIIPNFMLQGGDFTNSDGTGGRSIYGRKFEDENFVLKHNIPGLLSMANSGPNTNGSQFFITTAHTEWLDDKHVVFGQVVQGMEVVKRIELCGTKSGKPTKKVVITNCGELV</sequence>
<dbReference type="InterPro" id="IPR002130">
    <property type="entry name" value="Cyclophilin-type_PPIase_dom"/>
</dbReference>
<evidence type="ECO:0000256" key="8">
    <source>
        <dbReference type="ARBA" id="ARBA00023235"/>
    </source>
</evidence>